<dbReference type="FunFam" id="1.10.8.60:FF:000014">
    <property type="entry name" value="DNA-binding transcriptional regulator NtrC"/>
    <property type="match status" value="1"/>
</dbReference>
<dbReference type="Pfam" id="PF02954">
    <property type="entry name" value="HTH_8"/>
    <property type="match status" value="1"/>
</dbReference>
<dbReference type="Gene3D" id="1.10.8.60">
    <property type="match status" value="1"/>
</dbReference>
<dbReference type="SUPFAM" id="SSF52540">
    <property type="entry name" value="P-loop containing nucleoside triphosphate hydrolases"/>
    <property type="match status" value="1"/>
</dbReference>
<dbReference type="InterPro" id="IPR000014">
    <property type="entry name" value="PAS"/>
</dbReference>
<dbReference type="InterPro" id="IPR013767">
    <property type="entry name" value="PAS_fold"/>
</dbReference>
<protein>
    <submittedName>
        <fullName evidence="10">Sigma 54-interacting transcriptional regulator</fullName>
    </submittedName>
</protein>
<dbReference type="InterPro" id="IPR046342">
    <property type="entry name" value="CBS_dom_sf"/>
</dbReference>
<dbReference type="SUPFAM" id="SSF54631">
    <property type="entry name" value="CBS-domain pair"/>
    <property type="match status" value="1"/>
</dbReference>
<dbReference type="Proteomes" id="UP001172911">
    <property type="component" value="Unassembled WGS sequence"/>
</dbReference>
<dbReference type="GO" id="GO:0005524">
    <property type="term" value="F:ATP binding"/>
    <property type="evidence" value="ECO:0007669"/>
    <property type="project" value="UniProtKB-KW"/>
</dbReference>
<evidence type="ECO:0000256" key="2">
    <source>
        <dbReference type="ARBA" id="ARBA00022840"/>
    </source>
</evidence>
<gene>
    <name evidence="10" type="ORF">P6N53_02890</name>
</gene>
<dbReference type="SUPFAM" id="SSF46689">
    <property type="entry name" value="Homeodomain-like"/>
    <property type="match status" value="1"/>
</dbReference>
<dbReference type="InterPro" id="IPR003593">
    <property type="entry name" value="AAA+_ATPase"/>
</dbReference>
<keyword evidence="11" id="KW-1185">Reference proteome</keyword>
<dbReference type="SMART" id="SM00382">
    <property type="entry name" value="AAA"/>
    <property type="match status" value="1"/>
</dbReference>
<dbReference type="PROSITE" id="PS00676">
    <property type="entry name" value="SIGMA54_INTERACT_2"/>
    <property type="match status" value="1"/>
</dbReference>
<dbReference type="CDD" id="cd00009">
    <property type="entry name" value="AAA"/>
    <property type="match status" value="1"/>
</dbReference>
<dbReference type="GO" id="GO:0043565">
    <property type="term" value="F:sequence-specific DNA binding"/>
    <property type="evidence" value="ECO:0007669"/>
    <property type="project" value="InterPro"/>
</dbReference>
<accession>A0AAW7Z936</accession>
<evidence type="ECO:0000256" key="4">
    <source>
        <dbReference type="ARBA" id="ARBA00023125"/>
    </source>
</evidence>
<dbReference type="PROSITE" id="PS50112">
    <property type="entry name" value="PAS"/>
    <property type="match status" value="1"/>
</dbReference>
<dbReference type="PROSITE" id="PS00688">
    <property type="entry name" value="SIGMA54_INTERACT_3"/>
    <property type="match status" value="1"/>
</dbReference>
<evidence type="ECO:0000256" key="6">
    <source>
        <dbReference type="ARBA" id="ARBA00023163"/>
    </source>
</evidence>
<keyword evidence="1" id="KW-0547">Nucleotide-binding</keyword>
<evidence type="ECO:0000259" key="9">
    <source>
        <dbReference type="PROSITE" id="PS50112"/>
    </source>
</evidence>
<dbReference type="InterPro" id="IPR025944">
    <property type="entry name" value="Sigma_54_int_dom_CS"/>
</dbReference>
<dbReference type="InterPro" id="IPR027417">
    <property type="entry name" value="P-loop_NTPase"/>
</dbReference>
<keyword evidence="6" id="KW-0804">Transcription</keyword>
<reference evidence="10" key="2">
    <citation type="submission" date="2023-03" db="EMBL/GenBank/DDBJ databases">
        <authorList>
            <person name="Zhang Z."/>
        </authorList>
    </citation>
    <scope>NUCLEOTIDE SEQUENCE</scope>
    <source>
        <strain evidence="10">DSA</strain>
    </source>
</reference>
<evidence type="ECO:0000256" key="5">
    <source>
        <dbReference type="ARBA" id="ARBA00023159"/>
    </source>
</evidence>
<dbReference type="Pfam" id="PF00989">
    <property type="entry name" value="PAS"/>
    <property type="match status" value="1"/>
</dbReference>
<dbReference type="Gene3D" id="3.10.580.10">
    <property type="entry name" value="CBS-domain"/>
    <property type="match status" value="1"/>
</dbReference>
<dbReference type="PANTHER" id="PTHR32071:SF57">
    <property type="entry name" value="C4-DICARBOXYLATE TRANSPORT TRANSCRIPTIONAL REGULATORY PROTEIN DCTD"/>
    <property type="match status" value="1"/>
</dbReference>
<dbReference type="Gene3D" id="3.40.50.300">
    <property type="entry name" value="P-loop containing nucleotide triphosphate hydrolases"/>
    <property type="match status" value="1"/>
</dbReference>
<dbReference type="Pfam" id="PF25601">
    <property type="entry name" value="AAA_lid_14"/>
    <property type="match status" value="1"/>
</dbReference>
<dbReference type="SUPFAM" id="SSF55785">
    <property type="entry name" value="PYP-like sensor domain (PAS domain)"/>
    <property type="match status" value="1"/>
</dbReference>
<comment type="caution">
    <text evidence="10">The sequence shown here is derived from an EMBL/GenBank/DDBJ whole genome shotgun (WGS) entry which is preliminary data.</text>
</comment>
<dbReference type="PROSITE" id="PS50045">
    <property type="entry name" value="SIGMA54_INTERACT_4"/>
    <property type="match status" value="1"/>
</dbReference>
<evidence type="ECO:0000313" key="10">
    <source>
        <dbReference type="EMBL" id="MDO7786167.1"/>
    </source>
</evidence>
<dbReference type="CDD" id="cd00130">
    <property type="entry name" value="PAS"/>
    <property type="match status" value="1"/>
</dbReference>
<dbReference type="InterPro" id="IPR002197">
    <property type="entry name" value="HTH_Fis"/>
</dbReference>
<dbReference type="EMBL" id="JARPTC010000003">
    <property type="protein sequence ID" value="MDO7786167.1"/>
    <property type="molecule type" value="Genomic_DNA"/>
</dbReference>
<name>A0AAW7Z936_9FIRM</name>
<feature type="domain" description="PAS" evidence="9">
    <location>
        <begin position="128"/>
        <end position="173"/>
    </location>
</feature>
<evidence type="ECO:0000256" key="3">
    <source>
        <dbReference type="ARBA" id="ARBA00023015"/>
    </source>
</evidence>
<reference evidence="10" key="1">
    <citation type="journal article" date="2023" name="J. Hazard. Mater.">
        <title>Anaerobic biodegradation of pyrene and benzo[a]pyrene by a new sulfate-reducing Desulforamulus aquiferis strain DSA.</title>
        <authorList>
            <person name="Zhang Z."/>
            <person name="Sun J."/>
            <person name="Gong X."/>
            <person name="Wang C."/>
            <person name="Wang H."/>
        </authorList>
    </citation>
    <scope>NUCLEOTIDE SEQUENCE</scope>
    <source>
        <strain evidence="10">DSA</strain>
    </source>
</reference>
<proteinExistence type="predicted"/>
<evidence type="ECO:0000259" key="8">
    <source>
        <dbReference type="PROSITE" id="PS50045"/>
    </source>
</evidence>
<keyword evidence="4" id="KW-0238">DNA-binding</keyword>
<dbReference type="InterPro" id="IPR025943">
    <property type="entry name" value="Sigma_54_int_dom_ATP-bd_2"/>
</dbReference>
<organism evidence="10 11">
    <name type="scientific">Desulforamulus aquiferis</name>
    <dbReference type="NCBI Taxonomy" id="1397668"/>
    <lineage>
        <taxon>Bacteria</taxon>
        <taxon>Bacillati</taxon>
        <taxon>Bacillota</taxon>
        <taxon>Clostridia</taxon>
        <taxon>Eubacteriales</taxon>
        <taxon>Peptococcaceae</taxon>
        <taxon>Desulforamulus</taxon>
    </lineage>
</organism>
<keyword evidence="2" id="KW-0067">ATP-binding</keyword>
<evidence type="ECO:0000256" key="1">
    <source>
        <dbReference type="ARBA" id="ARBA00022741"/>
    </source>
</evidence>
<dbReference type="GO" id="GO:0006355">
    <property type="term" value="P:regulation of DNA-templated transcription"/>
    <property type="evidence" value="ECO:0007669"/>
    <property type="project" value="InterPro"/>
</dbReference>
<dbReference type="Pfam" id="PF00158">
    <property type="entry name" value="Sigma54_activat"/>
    <property type="match status" value="1"/>
</dbReference>
<dbReference type="SMART" id="SM00091">
    <property type="entry name" value="PAS"/>
    <property type="match status" value="1"/>
</dbReference>
<dbReference type="InterPro" id="IPR058031">
    <property type="entry name" value="AAA_lid_NorR"/>
</dbReference>
<dbReference type="Gene3D" id="3.30.450.20">
    <property type="entry name" value="PAS domain"/>
    <property type="match status" value="1"/>
</dbReference>
<dbReference type="InterPro" id="IPR025662">
    <property type="entry name" value="Sigma_54_int_dom_ATP-bd_1"/>
</dbReference>
<feature type="coiled-coil region" evidence="7">
    <location>
        <begin position="233"/>
        <end position="260"/>
    </location>
</feature>
<sequence>MHKGFLTVKEMLYRDLLPVGPNSTIGEVREKGIPNRPVVLITEEDRLIGVLLWKEVINRNLESDVKVSKIMRRDFSSLDEEDLDREILTFLPELRYHALVCRNKEGKVLGVLSYDQVFHDLTLKVCEADARLNAVVETVDEAICIVDANDTVLAWNSRAESLYGIKATDILGKPINQYFSNLVITRINREWQEIRSLPHQPVEGTHVLINATPVRLGPKIIGGVSAERDVTEIVQLNQKLSQASYQVQRLEQEIIQFTADRNPFASIKGHHRRLMEVINVARKVATTNAAVLIRGESGTGKELVAKAIHQTSTRNEKPFNVINCAAIPRSLFESEMFGYEGGAFTGADKRGKQGIFELSDGGTLFLDEIGELPPEMQVKLLRVIQDGIFFRVGGSVPVKVDVRLIAATNRYLEEMINKGEFREDLYYRLNVVSLELPPLRERREDIPELVYLFLQEFSQLYNKQITKLEPGVMATFLSYSWPGNIRQLKNVIERMVILSEGDTVPESAIPDSLRVTSQQDQIGTTIGLASVTEQTERDLIVRTLKQVNGNRSEAARMLGIPRSTLYYKMHQLGIM</sequence>
<keyword evidence="5" id="KW-0010">Activator</keyword>
<dbReference type="RefSeq" id="WP_304541040.1">
    <property type="nucleotide sequence ID" value="NZ_JARPTC010000003.1"/>
</dbReference>
<dbReference type="InterPro" id="IPR002078">
    <property type="entry name" value="Sigma_54_int"/>
</dbReference>
<dbReference type="InterPro" id="IPR009057">
    <property type="entry name" value="Homeodomain-like_sf"/>
</dbReference>
<dbReference type="AlphaFoldDB" id="A0AAW7Z936"/>
<dbReference type="FunFam" id="3.40.50.300:FF:000006">
    <property type="entry name" value="DNA-binding transcriptional regulator NtrC"/>
    <property type="match status" value="1"/>
</dbReference>
<dbReference type="PROSITE" id="PS00675">
    <property type="entry name" value="SIGMA54_INTERACT_1"/>
    <property type="match status" value="1"/>
</dbReference>
<dbReference type="InterPro" id="IPR035965">
    <property type="entry name" value="PAS-like_dom_sf"/>
</dbReference>
<keyword evidence="7" id="KW-0175">Coiled coil</keyword>
<dbReference type="NCBIfam" id="TIGR00229">
    <property type="entry name" value="sensory_box"/>
    <property type="match status" value="1"/>
</dbReference>
<keyword evidence="3" id="KW-0805">Transcription regulation</keyword>
<dbReference type="PANTHER" id="PTHR32071">
    <property type="entry name" value="TRANSCRIPTIONAL REGULATORY PROTEIN"/>
    <property type="match status" value="1"/>
</dbReference>
<feature type="domain" description="Sigma-54 factor interaction" evidence="8">
    <location>
        <begin position="267"/>
        <end position="497"/>
    </location>
</feature>
<evidence type="ECO:0000256" key="7">
    <source>
        <dbReference type="SAM" id="Coils"/>
    </source>
</evidence>
<dbReference type="Gene3D" id="1.10.10.60">
    <property type="entry name" value="Homeodomain-like"/>
    <property type="match status" value="1"/>
</dbReference>
<dbReference type="PRINTS" id="PR01590">
    <property type="entry name" value="HTHFIS"/>
</dbReference>
<evidence type="ECO:0000313" key="11">
    <source>
        <dbReference type="Proteomes" id="UP001172911"/>
    </source>
</evidence>